<evidence type="ECO:0000256" key="5">
    <source>
        <dbReference type="SAM" id="MobiDB-lite"/>
    </source>
</evidence>
<dbReference type="NCBIfam" id="TIGR01168">
    <property type="entry name" value="YSIRK_signal"/>
    <property type="match status" value="1"/>
</dbReference>
<evidence type="ECO:0000313" key="9">
    <source>
        <dbReference type="Proteomes" id="UP000250143"/>
    </source>
</evidence>
<feature type="region of interest" description="Disordered" evidence="5">
    <location>
        <begin position="1564"/>
        <end position="1602"/>
    </location>
</feature>
<dbReference type="Pfam" id="PF18957">
    <property type="entry name" value="RibLong"/>
    <property type="match status" value="1"/>
</dbReference>
<keyword evidence="4" id="KW-0572">Peptidoglycan-anchor</keyword>
<dbReference type="NCBIfam" id="TIGR02331">
    <property type="entry name" value="rib_alpha"/>
    <property type="match status" value="11"/>
</dbReference>
<evidence type="ECO:0000313" key="7">
    <source>
        <dbReference type="EMBL" id="AWZ39110.1"/>
    </source>
</evidence>
<accession>A0AAD0PC06</accession>
<organism evidence="7 10">
    <name type="scientific">Ligilactobacillus murinus</name>
    <dbReference type="NCBI Taxonomy" id="1622"/>
    <lineage>
        <taxon>Bacteria</taxon>
        <taxon>Bacillati</taxon>
        <taxon>Bacillota</taxon>
        <taxon>Bacilli</taxon>
        <taxon>Lactobacillales</taxon>
        <taxon>Lactobacillaceae</taxon>
        <taxon>Ligilactobacillus</taxon>
    </lineage>
</organism>
<dbReference type="InterPro" id="IPR044055">
    <property type="entry name" value="RibLong"/>
</dbReference>
<feature type="region of interest" description="Disordered" evidence="5">
    <location>
        <begin position="1803"/>
        <end position="1838"/>
    </location>
</feature>
<feature type="compositionally biased region" description="Polar residues" evidence="5">
    <location>
        <begin position="2117"/>
        <end position="2128"/>
    </location>
</feature>
<feature type="compositionally biased region" description="Low complexity" evidence="5">
    <location>
        <begin position="73"/>
        <end position="89"/>
    </location>
</feature>
<dbReference type="NCBIfam" id="NF038186">
    <property type="entry name" value="YPDG_rpt"/>
    <property type="match status" value="1"/>
</dbReference>
<proteinExistence type="predicted"/>
<dbReference type="NCBIfam" id="TIGR01167">
    <property type="entry name" value="LPXTG_anchor"/>
    <property type="match status" value="1"/>
</dbReference>
<dbReference type="InterPro" id="IPR019931">
    <property type="entry name" value="LPXTG_anchor"/>
</dbReference>
<dbReference type="EMBL" id="CP023566">
    <property type="protein sequence ID" value="AWZ40079.1"/>
    <property type="molecule type" value="Genomic_DNA"/>
</dbReference>
<keyword evidence="2" id="KW-0964">Secreted</keyword>
<dbReference type="InterPro" id="IPR059115">
    <property type="entry name" value="Rib"/>
</dbReference>
<dbReference type="RefSeq" id="WP_112193974.1">
    <property type="nucleotide sequence ID" value="NZ_CP023565.1"/>
</dbReference>
<dbReference type="Proteomes" id="UP000250153">
    <property type="component" value="Chromosome"/>
</dbReference>
<feature type="region of interest" description="Disordered" evidence="5">
    <location>
        <begin position="1963"/>
        <end position="1991"/>
    </location>
</feature>
<feature type="compositionally biased region" description="Polar residues" evidence="5">
    <location>
        <begin position="2135"/>
        <end position="2154"/>
    </location>
</feature>
<feature type="region of interest" description="Disordered" evidence="5">
    <location>
        <begin position="1647"/>
        <end position="1699"/>
    </location>
</feature>
<dbReference type="InterPro" id="IPR012706">
    <property type="entry name" value="Rib_alpha_Esp_rpt"/>
</dbReference>
<dbReference type="Pfam" id="PF00746">
    <property type="entry name" value="Gram_pos_anchor"/>
    <property type="match status" value="1"/>
</dbReference>
<dbReference type="KEGG" id="lmur:CPS94_09330"/>
<dbReference type="GeneID" id="48467349"/>
<evidence type="ECO:0000256" key="3">
    <source>
        <dbReference type="ARBA" id="ARBA00022729"/>
    </source>
</evidence>
<evidence type="ECO:0000313" key="10">
    <source>
        <dbReference type="Proteomes" id="UP000250153"/>
    </source>
</evidence>
<feature type="region of interest" description="Disordered" evidence="5">
    <location>
        <begin position="1255"/>
        <end position="1284"/>
    </location>
</feature>
<feature type="compositionally biased region" description="Low complexity" evidence="5">
    <location>
        <begin position="1260"/>
        <end position="1275"/>
    </location>
</feature>
<dbReference type="PROSITE" id="PS50847">
    <property type="entry name" value="GRAM_POS_ANCHORING"/>
    <property type="match status" value="1"/>
</dbReference>
<dbReference type="InterPro" id="IPR005877">
    <property type="entry name" value="YSIRK_signal_dom"/>
</dbReference>
<keyword evidence="9" id="KW-1185">Reference proteome</keyword>
<keyword evidence="1" id="KW-0134">Cell wall</keyword>
<evidence type="ECO:0000256" key="1">
    <source>
        <dbReference type="ARBA" id="ARBA00022512"/>
    </source>
</evidence>
<evidence type="ECO:0000259" key="6">
    <source>
        <dbReference type="PROSITE" id="PS50847"/>
    </source>
</evidence>
<feature type="region of interest" description="Disordered" evidence="5">
    <location>
        <begin position="1722"/>
        <end position="1777"/>
    </location>
</feature>
<feature type="region of interest" description="Disordered" evidence="5">
    <location>
        <begin position="1327"/>
        <end position="1348"/>
    </location>
</feature>
<feature type="region of interest" description="Disordered" evidence="5">
    <location>
        <begin position="1485"/>
        <end position="1540"/>
    </location>
</feature>
<feature type="region of interest" description="Disordered" evidence="5">
    <location>
        <begin position="1882"/>
        <end position="1935"/>
    </location>
</feature>
<feature type="region of interest" description="Disordered" evidence="5">
    <location>
        <begin position="50"/>
        <end position="181"/>
    </location>
</feature>
<dbReference type="Proteomes" id="UP000250143">
    <property type="component" value="Chromosome"/>
</dbReference>
<dbReference type="Pfam" id="PF04650">
    <property type="entry name" value="YSIRK_signal"/>
    <property type="match status" value="1"/>
</dbReference>
<dbReference type="Pfam" id="PF08428">
    <property type="entry name" value="Rib"/>
    <property type="match status" value="14"/>
</dbReference>
<evidence type="ECO:0000313" key="8">
    <source>
        <dbReference type="EMBL" id="AWZ40079.1"/>
    </source>
</evidence>
<keyword evidence="3" id="KW-0732">Signal</keyword>
<dbReference type="Gene3D" id="3.10.20.890">
    <property type="match status" value="1"/>
</dbReference>
<feature type="compositionally biased region" description="Polar residues" evidence="5">
    <location>
        <begin position="91"/>
        <end position="105"/>
    </location>
</feature>
<protein>
    <submittedName>
        <fullName evidence="7">YSIRK signal domain/LPXTG anchor domain surface protein</fullName>
    </submittedName>
</protein>
<evidence type="ECO:0000256" key="2">
    <source>
        <dbReference type="ARBA" id="ARBA00022525"/>
    </source>
</evidence>
<feature type="region of interest" description="Disordered" evidence="5">
    <location>
        <begin position="2114"/>
        <end position="2160"/>
    </location>
</feature>
<reference evidence="9 10" key="1">
    <citation type="submission" date="2017-09" db="EMBL/GenBank/DDBJ databases">
        <title>Predominant Lactobacillus spp. isolated from feces of mice subjected to short-term calorie restriction.</title>
        <authorList>
            <person name="Zhang C."/>
            <person name="Zhao L."/>
            <person name="Pan F."/>
        </authorList>
    </citation>
    <scope>NUCLEOTIDE SEQUENCE [LARGE SCALE GENOMIC DNA]</scope>
    <source>
        <strain evidence="8 9">CR141</strain>
        <strain evidence="7 10">CR147</strain>
    </source>
</reference>
<evidence type="ECO:0000256" key="4">
    <source>
        <dbReference type="ARBA" id="ARBA00023088"/>
    </source>
</evidence>
<feature type="compositionally biased region" description="Low complexity" evidence="5">
    <location>
        <begin position="107"/>
        <end position="153"/>
    </location>
</feature>
<name>A0AAD0PC06_9LACO</name>
<feature type="region of interest" description="Disordered" evidence="5">
    <location>
        <begin position="1407"/>
        <end position="1460"/>
    </location>
</feature>
<sequence>MLSKNNKKQQSQKMEPKHQRFTIKKFSIGVASVLIGTTFAVHRTNSVLADQTNNESGTEMVETSAEDPGDTSAATEEANNENGAPAEDATTNETPQAKTPMTDSNETTEAPTSEDTTTTNDSTTVAETPEVAATPATTPEVTDTTQTTETPAETEARSSETPTAETPRPEVQPTTEEASAKASILRAAGANGEDDQPSAQAAGPSVSDALQEELEKNAIYSPGDPTAKQTYSGKAWLDTSRGGLDGMGKDSTPMAGVKVYLQWVNGNGYVSKIYYTTTNADGTFAIDLSDPNGLEQSKFELAGDAKFAIRTWVQNPDPEKYSIVQAGDKIYGFHTRLNRKNESWDFTAGVNRIVNSMVIFQEKMGLEDWLVKPEDQWEMPPNVDGSWPDRGLSGAVTGWVWYENGDAAGTLANQWINDSNDVKATGTKVVASYLNDEVTILIDEWAAAHKGYSLDDMKAAQAEIIAKYQEEHGVGSHIAESVVGTADANGKYYIPFRGLYGASPTTKGLSVSADKWHTLVSDADINNSNITLWNGTALGPLRHINAKYMYVMPLIDNYNIWNDAFTNNMFQDANSFLTSVGTTSNYGSVNFALLTPQPMVDILNYDTGNNHAFAGDKVESTVGGLFPAREYQVQWFKDGVAYGSAQTITSSTDGTYKPDLFTVPDDITSDTNFTVAVFEQGESTKSLDNALALDSFIASVPMADSYVPAYEELAGTIGQDTTPVTPTFTDATGQATTAPTGTKFTPAADADIPADIKATVPADAKVLDPADVTIDETTGAVTVKGNALTGKGTYVTPVQVTYPDGSKDFVYVTVNVANDAATTFEATGGELTKDFGQAPTPEEILGKVTTNYPDTLNDRPTMAIKEGTTLPDGQTAGDFDIPVVVTYPDGSTDEVTVKVTIKTPIADDYDVTGGQLNKELGSPTTAEEVTSKVTFTETGKTDPIATPAGATITVDDPAGLPDGNTAGVYDVPVTVTYPDGTTDKTNVKVVVGNVIPITDPTQPTPEGYVRVTFDQGANGTFAADAKTMFDVKVGTAMTEVPVPTVTPAADYLHTGWSPELAETVTDAANYVAQYKIKDNVQYVVEGGTINKAFGDPTTADEVIGAVITGYPTDKTPQPTITVDDPTKLPNGTEAGEFDIPVTVTFPDGTTSTTTVKVIVMDKVIDRTNDPNAPTPEGYVRVTFDAGTNGKFADGASYVFDVREGTPASEVTVPTIEPAEGYVQNGWDPVLPDTFTTGGTFVAQYKVAATDADKYEPTGKDITTPVGGTPDPGDGIANKGDLPSGTKYEWKTPVDTTTPGDKEGTIVVTYPDGSSEEVTVKVTVTENPTDADKYEPTGKDITTPVGGTPVAEEGIGNVSDLPSGTKFDWKTPVDTTTPGEKEGTIVVTYPDGSSEEVTVKVTVTENPTDADKYEPVGKDITTPVGGTPVAEEGIGNVSDLPSGTKFDWKTPVDTTTPGEKEGTIVVTYPDGSSEEVTVKVTVTENPTDADKYEPTGKDITTPVGGTPVAEEGIGNVSDLPSGTKFDWKTPVDTTTPGEKEGTIVVTYPDGSSEEVTVKVTVTENPTDADKYEPTGKDITTPVGGTPEPGDGIANKGDLPSGTKYEWKTPVDTTTPGEKEGTIVVTYPDGSSEEVTVKVTVTENLTDADKYEPTGKDITTPVGGTPEPGDGIANKGDLPSGTKFDWKTPVDTTTPGEKEGTIVVTYPDGSSEEVTVKVTVTENPTDADKYEPTGKDITTPVGGTPEPGDGIANKGDLPSGTKYGWKTPVDTTTPGEKEGTIVVTYPDGSSEEVTVKVTVTETPTDADKYEPVGKDITTPVGGTPEPGDGIANKGELPPDTKYEWKTPVDTTTPGEKEGTIVVTYPDGSSEEVTVKVTVTETPTDADKYEPVGKDITTPVGGTPEPGDGIANKGELPPGTKYEWKTPVDTTTPGDKEGTIVVTYPDGSSEEVNVKVKVGTDADLYDPAGKDITTPVGGTPEPGDGIANKGDLPSGTKFEWKTPVDTTTPGEKDGTIVVTYPDGSTDEITVKITVTANKTDADKNEPITKPIEVIQGQVPDAKDAIANLGDLPAGTKVEWVEMPDTSKVGMFKALVKVTYPDGSVDIVETTITVKAKATAGGQTPSTPSQKTEAPVAPPTTNKQTLPNATKTELPQTGDSDDQKAKVLGAALTGLAGLVGLGALKNKKKREEE</sequence>
<gene>
    <name evidence="8" type="ORF">CPQ89_02995</name>
    <name evidence="7" type="ORF">CPS94_09330</name>
</gene>
<dbReference type="EMBL" id="CP023565">
    <property type="protein sequence ID" value="AWZ39110.1"/>
    <property type="molecule type" value="Genomic_DNA"/>
</dbReference>
<feature type="domain" description="Gram-positive cocci surface proteins LPxTG" evidence="6">
    <location>
        <begin position="2150"/>
        <end position="2189"/>
    </location>
</feature>